<proteinExistence type="predicted"/>
<protein>
    <submittedName>
        <fullName evidence="1">Uncharacterized protein</fullName>
    </submittedName>
</protein>
<organism evidence="2">
    <name type="scientific">Serpula lacrymans var. lacrymans (strain S7.3)</name>
    <name type="common">Dry rot fungus</name>
    <dbReference type="NCBI Taxonomy" id="936435"/>
    <lineage>
        <taxon>Eukaryota</taxon>
        <taxon>Fungi</taxon>
        <taxon>Dikarya</taxon>
        <taxon>Basidiomycota</taxon>
        <taxon>Agaricomycotina</taxon>
        <taxon>Agaricomycetes</taxon>
        <taxon>Agaricomycetidae</taxon>
        <taxon>Boletales</taxon>
        <taxon>Coniophorineae</taxon>
        <taxon>Serpulaceae</taxon>
        <taxon>Serpula</taxon>
    </lineage>
</organism>
<name>F8QE14_SERL3</name>
<dbReference type="InParanoid" id="F8QE14"/>
<evidence type="ECO:0000313" key="1">
    <source>
        <dbReference type="EMBL" id="EGN93389.1"/>
    </source>
</evidence>
<reference evidence="2" key="1">
    <citation type="journal article" date="2011" name="Science">
        <title>The plant cell wall-decomposing machinery underlies the functional diversity of forest fungi.</title>
        <authorList>
            <person name="Eastwood D.C."/>
            <person name="Floudas D."/>
            <person name="Binder M."/>
            <person name="Majcherczyk A."/>
            <person name="Schneider P."/>
            <person name="Aerts A."/>
            <person name="Asiegbu F.O."/>
            <person name="Baker S.E."/>
            <person name="Barry K."/>
            <person name="Bendiksby M."/>
            <person name="Blumentritt M."/>
            <person name="Coutinho P.M."/>
            <person name="Cullen D."/>
            <person name="de Vries R.P."/>
            <person name="Gathman A."/>
            <person name="Goodell B."/>
            <person name="Henrissat B."/>
            <person name="Ihrmark K."/>
            <person name="Kauserud H."/>
            <person name="Kohler A."/>
            <person name="LaButti K."/>
            <person name="Lapidus A."/>
            <person name="Lavin J.L."/>
            <person name="Lee Y.-H."/>
            <person name="Lindquist E."/>
            <person name="Lilly W."/>
            <person name="Lucas S."/>
            <person name="Morin E."/>
            <person name="Murat C."/>
            <person name="Oguiza J.A."/>
            <person name="Park J."/>
            <person name="Pisabarro A.G."/>
            <person name="Riley R."/>
            <person name="Rosling A."/>
            <person name="Salamov A."/>
            <person name="Schmidt O."/>
            <person name="Schmutz J."/>
            <person name="Skrede I."/>
            <person name="Stenlid J."/>
            <person name="Wiebenga A."/>
            <person name="Xie X."/>
            <person name="Kuees U."/>
            <person name="Hibbett D.S."/>
            <person name="Hoffmeister D."/>
            <person name="Hoegberg N."/>
            <person name="Martin F."/>
            <person name="Grigoriev I.V."/>
            <person name="Watkinson S.C."/>
        </authorList>
    </citation>
    <scope>NUCLEOTIDE SEQUENCE [LARGE SCALE GENOMIC DNA]</scope>
    <source>
        <strain evidence="2">strain S7.3</strain>
    </source>
</reference>
<dbReference type="Proteomes" id="UP000008063">
    <property type="component" value="Unassembled WGS sequence"/>
</dbReference>
<dbReference type="EMBL" id="GL945492">
    <property type="protein sequence ID" value="EGN93389.1"/>
    <property type="molecule type" value="Genomic_DNA"/>
</dbReference>
<accession>F8QE14</accession>
<sequence>MSAPLATTPLVTQTLKGAMRHFAKPIHCKLPLSLHHLHTEHMWGHQLVMVTLLVTPPKREGRVTTPVCRALPVPRLTKPGLRIIRLQWSIGADIQHGNASVNPRSNKVLKPCWATGHPPDELCQSHSWPSKDEQNKWGMLFPVGTVCPVHHLDCRDQGK</sequence>
<evidence type="ECO:0000313" key="2">
    <source>
        <dbReference type="Proteomes" id="UP000008063"/>
    </source>
</evidence>
<dbReference type="HOGENOM" id="CLU_1661846_0_0_1"/>
<gene>
    <name evidence="1" type="ORF">SERLA73DRAFT_156337</name>
</gene>
<keyword evidence="2" id="KW-1185">Reference proteome</keyword>
<dbReference type="AlphaFoldDB" id="F8QE14"/>